<keyword evidence="3 6" id="KW-0285">Flavoprotein</keyword>
<evidence type="ECO:0000256" key="5">
    <source>
        <dbReference type="ARBA" id="ARBA00023002"/>
    </source>
</evidence>
<dbReference type="InterPro" id="IPR046373">
    <property type="entry name" value="Acyl-CoA_Oxase/DH_mid-dom_sf"/>
</dbReference>
<proteinExistence type="inferred from homology"/>
<dbReference type="Pfam" id="PF00441">
    <property type="entry name" value="Acyl-CoA_dh_1"/>
    <property type="match status" value="1"/>
</dbReference>
<evidence type="ECO:0000256" key="1">
    <source>
        <dbReference type="ARBA" id="ARBA00001974"/>
    </source>
</evidence>
<dbReference type="FunFam" id="1.20.140.10:FF:000001">
    <property type="entry name" value="Acyl-CoA dehydrogenase"/>
    <property type="match status" value="1"/>
</dbReference>
<reference evidence="10 11" key="1">
    <citation type="submission" date="2018-05" db="EMBL/GenBank/DDBJ databases">
        <title>Freshwater and sediment microbial communities from various areas in North America, analyzing microbe dynamics in response to fracking.</title>
        <authorList>
            <person name="Lamendella R."/>
        </authorList>
    </citation>
    <scope>NUCLEOTIDE SEQUENCE [LARGE SCALE GENOMIC DNA]</scope>
    <source>
        <strain evidence="10 11">15_TX</strain>
    </source>
</reference>
<evidence type="ECO:0000259" key="7">
    <source>
        <dbReference type="Pfam" id="PF00441"/>
    </source>
</evidence>
<accession>A0A2V2ZPK2</accession>
<gene>
    <name evidence="10" type="ORF">DFO73_114149</name>
</gene>
<keyword evidence="4 6" id="KW-0274">FAD</keyword>
<evidence type="ECO:0000259" key="9">
    <source>
        <dbReference type="Pfam" id="PF02771"/>
    </source>
</evidence>
<evidence type="ECO:0000256" key="2">
    <source>
        <dbReference type="ARBA" id="ARBA00009347"/>
    </source>
</evidence>
<organism evidence="10 11">
    <name type="scientific">Cytobacillus oceanisediminis</name>
    <dbReference type="NCBI Taxonomy" id="665099"/>
    <lineage>
        <taxon>Bacteria</taxon>
        <taxon>Bacillati</taxon>
        <taxon>Bacillota</taxon>
        <taxon>Bacilli</taxon>
        <taxon>Bacillales</taxon>
        <taxon>Bacillaceae</taxon>
        <taxon>Cytobacillus</taxon>
    </lineage>
</organism>
<dbReference type="Gene3D" id="1.10.540.10">
    <property type="entry name" value="Acyl-CoA dehydrogenase/oxidase, N-terminal domain"/>
    <property type="match status" value="1"/>
</dbReference>
<dbReference type="Proteomes" id="UP000247150">
    <property type="component" value="Unassembled WGS sequence"/>
</dbReference>
<dbReference type="RefSeq" id="WP_181396098.1">
    <property type="nucleotide sequence ID" value="NZ_QGTW01000014.1"/>
</dbReference>
<evidence type="ECO:0000259" key="8">
    <source>
        <dbReference type="Pfam" id="PF02770"/>
    </source>
</evidence>
<evidence type="ECO:0000256" key="3">
    <source>
        <dbReference type="ARBA" id="ARBA00022630"/>
    </source>
</evidence>
<dbReference type="InterPro" id="IPR037069">
    <property type="entry name" value="AcylCoA_DH/ox_N_sf"/>
</dbReference>
<protein>
    <submittedName>
        <fullName evidence="10">Alkylation response protein AidB-like acyl-CoA dehydrogenase</fullName>
    </submittedName>
</protein>
<name>A0A2V2ZPK2_9BACI</name>
<feature type="domain" description="Acyl-CoA oxidase/dehydrogenase middle" evidence="8">
    <location>
        <begin position="121"/>
        <end position="212"/>
    </location>
</feature>
<evidence type="ECO:0000256" key="6">
    <source>
        <dbReference type="RuleBase" id="RU362125"/>
    </source>
</evidence>
<dbReference type="Gene3D" id="1.20.140.10">
    <property type="entry name" value="Butyryl-CoA Dehydrogenase, subunit A, domain 3"/>
    <property type="match status" value="1"/>
</dbReference>
<dbReference type="InterPro" id="IPR006091">
    <property type="entry name" value="Acyl-CoA_Oxase/DH_mid-dom"/>
</dbReference>
<dbReference type="Pfam" id="PF02771">
    <property type="entry name" value="Acyl-CoA_dh_N"/>
    <property type="match status" value="1"/>
</dbReference>
<evidence type="ECO:0000256" key="4">
    <source>
        <dbReference type="ARBA" id="ARBA00022827"/>
    </source>
</evidence>
<dbReference type="InterPro" id="IPR036250">
    <property type="entry name" value="AcylCo_DH-like_C"/>
</dbReference>
<comment type="similarity">
    <text evidence="2 6">Belongs to the acyl-CoA dehydrogenase family.</text>
</comment>
<evidence type="ECO:0000313" key="10">
    <source>
        <dbReference type="EMBL" id="PWW20856.1"/>
    </source>
</evidence>
<evidence type="ECO:0000313" key="11">
    <source>
        <dbReference type="Proteomes" id="UP000247150"/>
    </source>
</evidence>
<dbReference type="SUPFAM" id="SSF56645">
    <property type="entry name" value="Acyl-CoA dehydrogenase NM domain-like"/>
    <property type="match status" value="1"/>
</dbReference>
<sequence>MILQLSEEQLKFQEEIREFTKEKIIPTADERDRKDLYPKEIIKEMAAQGYTALTVPKKYNGLNRSKIDACILMEEVAYGCAATAISLITIFQAETMLLLFGNEKVKSHYLPLFREGLIASYSLTESKRGSDIRSVDTKAEKKGGSWIINGKKTFITSGSAAEFFILLAETNKGVSIFAIDRSLPGITTEIGDYSQTIGLRNGPHVDAYFEDVAVPDYCLVGEEGKGVKQAVITLNNSRTAAAAISVGIARAAYEHSLEWVSSRKAFDQSVIDFQGIQWMFADMLMNINASRLLTYQAAFLHDIGKASISESSQAKLFAGQMATKVCSDAIQVCGAYGTTVNAPFGRYLRDAKSYEIAGGSNEILRNTIGKEIKKNLLKLYS</sequence>
<feature type="domain" description="Acyl-CoA dehydrogenase/oxidase N-terminal" evidence="9">
    <location>
        <begin position="6"/>
        <end position="112"/>
    </location>
</feature>
<dbReference type="InterPro" id="IPR009075">
    <property type="entry name" value="AcylCo_DH/oxidase_C"/>
</dbReference>
<dbReference type="InterPro" id="IPR009100">
    <property type="entry name" value="AcylCoA_DH/oxidase_NM_dom_sf"/>
</dbReference>
<dbReference type="PANTHER" id="PTHR43884">
    <property type="entry name" value="ACYL-COA DEHYDROGENASE"/>
    <property type="match status" value="1"/>
</dbReference>
<keyword evidence="5 6" id="KW-0560">Oxidoreductase</keyword>
<dbReference type="Gene3D" id="2.40.110.10">
    <property type="entry name" value="Butyryl-CoA Dehydrogenase, subunit A, domain 2"/>
    <property type="match status" value="1"/>
</dbReference>
<dbReference type="GO" id="GO:0003995">
    <property type="term" value="F:acyl-CoA dehydrogenase activity"/>
    <property type="evidence" value="ECO:0007669"/>
    <property type="project" value="TreeGrafter"/>
</dbReference>
<dbReference type="PANTHER" id="PTHR43884:SF12">
    <property type="entry name" value="ISOVALERYL-COA DEHYDROGENASE, MITOCHONDRIAL-RELATED"/>
    <property type="match status" value="1"/>
</dbReference>
<dbReference type="AlphaFoldDB" id="A0A2V2ZPK2"/>
<dbReference type="PIRSF" id="PIRSF016578">
    <property type="entry name" value="HsaA"/>
    <property type="match status" value="1"/>
</dbReference>
<dbReference type="EMBL" id="QGTW01000014">
    <property type="protein sequence ID" value="PWW20856.1"/>
    <property type="molecule type" value="Genomic_DNA"/>
</dbReference>
<dbReference type="Pfam" id="PF02770">
    <property type="entry name" value="Acyl-CoA_dh_M"/>
    <property type="match status" value="1"/>
</dbReference>
<comment type="caution">
    <text evidence="10">The sequence shown here is derived from an EMBL/GenBank/DDBJ whole genome shotgun (WGS) entry which is preliminary data.</text>
</comment>
<feature type="domain" description="Acyl-CoA dehydrogenase/oxidase C-terminal" evidence="7">
    <location>
        <begin position="224"/>
        <end position="372"/>
    </location>
</feature>
<dbReference type="GO" id="GO:0050660">
    <property type="term" value="F:flavin adenine dinucleotide binding"/>
    <property type="evidence" value="ECO:0007669"/>
    <property type="project" value="InterPro"/>
</dbReference>
<dbReference type="SUPFAM" id="SSF47203">
    <property type="entry name" value="Acyl-CoA dehydrogenase C-terminal domain-like"/>
    <property type="match status" value="1"/>
</dbReference>
<comment type="cofactor">
    <cofactor evidence="1 6">
        <name>FAD</name>
        <dbReference type="ChEBI" id="CHEBI:57692"/>
    </cofactor>
</comment>
<dbReference type="InterPro" id="IPR013786">
    <property type="entry name" value="AcylCoA_DH/ox_N"/>
</dbReference>